<organism evidence="1 2">
    <name type="scientific">Giardia intestinalis</name>
    <name type="common">Giardia lamblia</name>
    <dbReference type="NCBI Taxonomy" id="5741"/>
    <lineage>
        <taxon>Eukaryota</taxon>
        <taxon>Metamonada</taxon>
        <taxon>Diplomonadida</taxon>
        <taxon>Hexamitidae</taxon>
        <taxon>Giardiinae</taxon>
        <taxon>Giardia</taxon>
    </lineage>
</organism>
<comment type="caution">
    <text evidence="1">The sequence shown here is derived from an EMBL/GenBank/DDBJ whole genome shotgun (WGS) entry which is preliminary data.</text>
</comment>
<reference evidence="2" key="1">
    <citation type="submission" date="2012-02" db="EMBL/GenBank/DDBJ databases">
        <title>Genome sequencing of Giardia lamblia Genotypes A2 and B isolates (DH and GS) and comparative analysis with the genomes of Genotypes A1 and E (WB and Pig).</title>
        <authorList>
            <person name="Adam R."/>
            <person name="Dahlstrom E."/>
            <person name="Martens C."/>
            <person name="Bruno D."/>
            <person name="Barbian K."/>
            <person name="Porcella S.F."/>
            <person name="Nash T."/>
        </authorList>
    </citation>
    <scope>NUCLEOTIDE SEQUENCE</scope>
    <source>
        <strain evidence="2">DH</strain>
    </source>
</reference>
<name>V6T8F6_GIAIN</name>
<dbReference type="Proteomes" id="UP000018320">
    <property type="component" value="Unassembled WGS sequence"/>
</dbReference>
<dbReference type="VEuPathDB" id="GiardiaDB:GL50581_1649"/>
<gene>
    <name evidence="1" type="ORF">DHA2_23634</name>
</gene>
<dbReference type="EMBL" id="AHGT01000097">
    <property type="protein sequence ID" value="ESU35141.1"/>
    <property type="molecule type" value="Genomic_DNA"/>
</dbReference>
<evidence type="ECO:0000313" key="2">
    <source>
        <dbReference type="Proteomes" id="UP000018320"/>
    </source>
</evidence>
<protein>
    <submittedName>
        <fullName evidence="1">Uncharacterized protein</fullName>
    </submittedName>
</protein>
<reference evidence="1 2" key="2">
    <citation type="journal article" date="2013" name="Genome Biol. Evol.">
        <title>Genome sequencing of Giardia lamblia genotypes A2 and B isolates (DH and GS) and comparative analysis with the genomes of genotypes A1 and E (WB and Pig).</title>
        <authorList>
            <person name="Adam R.D."/>
            <person name="Dahlstrom E.W."/>
            <person name="Martens C.A."/>
            <person name="Bruno D.P."/>
            <person name="Barbian K.D."/>
            <person name="Ricklefs S.M."/>
            <person name="Hernandez M.M."/>
            <person name="Narla N.P."/>
            <person name="Patel R.B."/>
            <person name="Porcella S.F."/>
            <person name="Nash T.E."/>
        </authorList>
    </citation>
    <scope>NUCLEOTIDE SEQUENCE [LARGE SCALE GENOMIC DNA]</scope>
    <source>
        <strain evidence="1 2">DH</strain>
    </source>
</reference>
<evidence type="ECO:0000313" key="1">
    <source>
        <dbReference type="EMBL" id="ESU35141.1"/>
    </source>
</evidence>
<dbReference type="VEuPathDB" id="GiardiaDB:QR46_2797"/>
<dbReference type="VEuPathDB" id="GiardiaDB:DHA2_23634"/>
<proteinExistence type="predicted"/>
<sequence length="2020" mass="229515">MLVNKMNNHDFSCKDLSSVIADSETIEESIPNYVLLKYVLYEALKRVVEELPRKGQINPATRSILILSKIRTLLSFLKHLLPIYSTHSRDIISKGKQLILSRWASSHDHYRVLRSVDEFPVTFTEVHGFYDPIYAVDRAIVMLSGPPGTRLTRWPFYSTPISMLQASKERYKSLIHGQYKRATTEEVVRYMVRELKPAGMSLAVSGARVAVKTDFYRCVFVTDINFYLNSGIDFLPMELMKLQFYPAELAQNTVMISSITECIQEKLQRVRKSLEMASIRPIDTRLYMVHSIICDFISSRAASTMVTQLAMYKASNQNSAFQARASFYRRAPNAYGVQLQDALHEIAVPSFHHFFDKHKHRLLQPCFAVIFRLTVWSNSLIEKVYELGGCMLEDVGLFYPHIDLKYMIGYSVDEDTSLTAVKSLALGVGKGSHQTIGHILALYQQTKRKDNYAIFFFRPVYTYPFGLIQLLSDTRVKHRKGPDFAEYLDVTRIPYYSTDSTDLSTRSQSSVFLFRFIMSLHSQLSSHINIPLVDFYNHFKIILANNTFLVDATREGLQAEISSVEIVLDASLGLAVSIISPGGDGRLQLTFQIKGADVTKIIQRIFSAAIYSYTDTIVDFMSDFARYFFLISDLSAGNTEPHFSKLQFEELQAQPQANRYPVLEGIDPTTVFSLPPTDATKSLYTEKVHKALRKFNYLLRTCRFSMEIPHTQYSLFGADIKSFKTNEGDSMNSLNSSLFMSIENISEQLNYYHGGYFIPTPIPHAHVAVAMWDKSVRFYSEFLKESMSVKSPITDMTIQQKAECCVFVALAYSLPNIISPSGLLSAKPSGAWAGSVIKSIPINSAYLKYLRCNPAYESDFLATYAFLNTTVTTCRVSGSAMCLSKLYGIVAHIDSLLWHRAIERLLLGYNPSVILESNKACSECKRFRQFIQRTSAHGDVSQESELTIQLFTLLLNRSPSYSALPYRLRIVYRTLPNSTEGAFSAKGSSVLNTMLIPQLRQCKACNCDLKNPCRSKAASALELHLILYTTPPDEANPDSTGEVERSIAIYNGRASYSLVSRALLTIAPTICCQLFAKAMIDNLPLHIYLQRSEKALQTQSSMQRQRATEVDFRAFTRRDLVLLLFNLRNYIMKTRELQFNYQSFISYILDPDVIPTNVKLNGCTPEQHKMFIKLIALHQDFVSKRSLRRCIYSFKLPGQKIPLIPFIPSQRLFGHQGVGSEHSLSASDHRVRELSYLNFMPGSQLKQQAKIWSDNKISASQGLQESLVKVPGLPLEHYYNIVEEEEAIVIFTATSLAHLITQHSYRLDDAWSKTDNRSDKRSKPQQIYTHTLEFPGGYLNPEQLSCFLLREPSNKGLGSEHNKQTRQLLNCLFGRVYENARLLGVIFRMAYMPTTFFENRLLLEPLDTYATTEPHCIKLAGMEREFVATTTIEATDSLRARISTQRETFERAWPQSQESKYQPDKSATSHVKLTDSLSPMVVSGALHYKRITNTMAKQTQVDPLPGHTGLLHLSVRMLCYTNPSVLQNGPQSFYILFDLNPPSIYTQLTAVEEPSSYDYIGDTTSFPETMHLWLARSGGDGIPVFAPRHLRYKLAFDAPAFRYVKAYSNGVGHYLMRYYNNEVLPVISLGSLYKQFDEALVPYFNCNLIGSTSLDDQRRLVADIRMKKAFRVCLGLLDLSEKGGLLTLLRTFTLEKERMQAIAKNDQVSFSLIQSNGRIKPIFARMYARMHSLLKSYHDTLPTRQTVIAKTCNVLLNLLCGVTNTSSKLNQISPGVSVEDVLSIVMTVEITPRYWLSDLCYESLDKELAMYLLQKYSRINLQYLSIHSLIMLTTINTVICQRALLQFMQHTFDAFLDRVSSKQIVSTNNAPYFINSSNISLLAAKSISVYGVSSFPEVTGSFKLEGRPVHNVDRARDFPPLCTILRTLQLTDIISRRSMRLELLSYSMLIVRDGAEKMAGQHQSVSLGMPQQDTRLFLPIYIDRDPSVNRNLLQYYKTIRYGKYVIIYSLDGKFIGRIVQ</sequence>
<accession>V6T8F6</accession>
<dbReference type="VEuPathDB" id="GiardiaDB:GL50803_0023634"/>